<keyword evidence="2 4" id="KW-0560">Oxidoreductase</keyword>
<dbReference type="PANTHER" id="PTHR21363">
    <property type="entry name" value="PREPHENATE DEHYDROGENASE"/>
    <property type="match status" value="1"/>
</dbReference>
<dbReference type="InterPro" id="IPR046826">
    <property type="entry name" value="PDH_N"/>
</dbReference>
<dbReference type="GO" id="GO:0070403">
    <property type="term" value="F:NAD+ binding"/>
    <property type="evidence" value="ECO:0007669"/>
    <property type="project" value="InterPro"/>
</dbReference>
<protein>
    <submittedName>
        <fullName evidence="4">Prephenate dehydrogenase</fullName>
        <ecNumber evidence="4">1.3.1.12</ecNumber>
    </submittedName>
</protein>
<dbReference type="PROSITE" id="PS51176">
    <property type="entry name" value="PDH_ADH"/>
    <property type="match status" value="1"/>
</dbReference>
<gene>
    <name evidence="4" type="ORF">NVS88_06090</name>
</gene>
<evidence type="ECO:0000313" key="5">
    <source>
        <dbReference type="Proteomes" id="UP001152755"/>
    </source>
</evidence>
<sequence>MTGDVSDSAKGAAAHPQEFPPVCVLGLGLIGGSLLRAAAKAGRTAWGYNRSAATVAEASADGFDVSADLTATLARAQQAGALIVVAVPMPAVDQVLAAVAEHAPGCPLTDVVSVKGPVVEAVARHGLAARYVGGHPMAGTADSGWPAGSADLFRDAVWVVCDGDPGNPPVRALVERLAHDCGARIVAAAPDEHDDAVARISHLPHLLAEALACVGADDGLALQLAAGSFRDGTRVAGTAPALVRAMCEANAESLLGALDEALELLERAREELAGPGTVAELVEAGHRAHRRYLAARGQR</sequence>
<evidence type="ECO:0000313" key="4">
    <source>
        <dbReference type="EMBL" id="MDG3014125.1"/>
    </source>
</evidence>
<dbReference type="SUPFAM" id="SSF48179">
    <property type="entry name" value="6-phosphogluconate dehydrogenase C-terminal domain-like"/>
    <property type="match status" value="1"/>
</dbReference>
<reference evidence="4" key="1">
    <citation type="submission" date="2022-08" db="EMBL/GenBank/DDBJ databases">
        <title>Genome analysis of Corynebacteriales strain.</title>
        <authorList>
            <person name="Lee S.D."/>
        </authorList>
    </citation>
    <scope>NUCLEOTIDE SEQUENCE</scope>
    <source>
        <strain evidence="4">D3-21</strain>
    </source>
</reference>
<dbReference type="NCBIfam" id="NF005108">
    <property type="entry name" value="PRK06545.1-6"/>
    <property type="match status" value="1"/>
</dbReference>
<comment type="similarity">
    <text evidence="1">Belongs to the prephenate/arogenate dehydrogenase family.</text>
</comment>
<dbReference type="RefSeq" id="WP_277832002.1">
    <property type="nucleotide sequence ID" value="NZ_JAAIVF010000002.1"/>
</dbReference>
<dbReference type="EC" id="1.3.1.12" evidence="4"/>
<organism evidence="4 5">
    <name type="scientific">Speluncibacter jeojiensis</name>
    <dbReference type="NCBI Taxonomy" id="2710754"/>
    <lineage>
        <taxon>Bacteria</taxon>
        <taxon>Bacillati</taxon>
        <taxon>Actinomycetota</taxon>
        <taxon>Actinomycetes</taxon>
        <taxon>Mycobacteriales</taxon>
        <taxon>Speluncibacteraceae</taxon>
        <taxon>Speluncibacter</taxon>
    </lineage>
</organism>
<dbReference type="Proteomes" id="UP001152755">
    <property type="component" value="Unassembled WGS sequence"/>
</dbReference>
<evidence type="ECO:0000256" key="1">
    <source>
        <dbReference type="ARBA" id="ARBA00007964"/>
    </source>
</evidence>
<dbReference type="AlphaFoldDB" id="A0A9X4LZ91"/>
<dbReference type="InterPro" id="IPR050812">
    <property type="entry name" value="Preph/Arog_dehydrog"/>
</dbReference>
<dbReference type="Pfam" id="PF02153">
    <property type="entry name" value="PDH_N"/>
    <property type="match status" value="1"/>
</dbReference>
<dbReference type="Pfam" id="PF20463">
    <property type="entry name" value="PDH_C"/>
    <property type="match status" value="1"/>
</dbReference>
<dbReference type="GO" id="GO:0008977">
    <property type="term" value="F:prephenate dehydrogenase (NAD+) activity"/>
    <property type="evidence" value="ECO:0007669"/>
    <property type="project" value="UniProtKB-EC"/>
</dbReference>
<proteinExistence type="inferred from homology"/>
<dbReference type="GO" id="GO:0006571">
    <property type="term" value="P:tyrosine biosynthetic process"/>
    <property type="evidence" value="ECO:0007669"/>
    <property type="project" value="InterPro"/>
</dbReference>
<dbReference type="Gene3D" id="3.40.50.720">
    <property type="entry name" value="NAD(P)-binding Rossmann-like Domain"/>
    <property type="match status" value="1"/>
</dbReference>
<accession>A0A9X4LZ91</accession>
<dbReference type="GO" id="GO:0004665">
    <property type="term" value="F:prephenate dehydrogenase (NADP+) activity"/>
    <property type="evidence" value="ECO:0007669"/>
    <property type="project" value="InterPro"/>
</dbReference>
<dbReference type="PANTHER" id="PTHR21363:SF0">
    <property type="entry name" value="PREPHENATE DEHYDROGENASE [NADP(+)]"/>
    <property type="match status" value="1"/>
</dbReference>
<dbReference type="InterPro" id="IPR008927">
    <property type="entry name" value="6-PGluconate_DH-like_C_sf"/>
</dbReference>
<evidence type="ECO:0000256" key="2">
    <source>
        <dbReference type="ARBA" id="ARBA00023002"/>
    </source>
</evidence>
<dbReference type="Gene3D" id="1.10.3660.10">
    <property type="entry name" value="6-phosphogluconate dehydrogenase C-terminal like domain"/>
    <property type="match status" value="1"/>
</dbReference>
<name>A0A9X4LZ91_9ACTN</name>
<evidence type="ECO:0000259" key="3">
    <source>
        <dbReference type="PROSITE" id="PS51176"/>
    </source>
</evidence>
<keyword evidence="5" id="KW-1185">Reference proteome</keyword>
<dbReference type="EMBL" id="JANRHA010000003">
    <property type="protein sequence ID" value="MDG3014125.1"/>
    <property type="molecule type" value="Genomic_DNA"/>
</dbReference>
<dbReference type="SUPFAM" id="SSF51735">
    <property type="entry name" value="NAD(P)-binding Rossmann-fold domains"/>
    <property type="match status" value="1"/>
</dbReference>
<feature type="domain" description="Prephenate/arogenate dehydrogenase" evidence="3">
    <location>
        <begin position="20"/>
        <end position="299"/>
    </location>
</feature>
<dbReference type="InterPro" id="IPR046825">
    <property type="entry name" value="PDH_C"/>
</dbReference>
<comment type="caution">
    <text evidence="4">The sequence shown here is derived from an EMBL/GenBank/DDBJ whole genome shotgun (WGS) entry which is preliminary data.</text>
</comment>
<dbReference type="InterPro" id="IPR036291">
    <property type="entry name" value="NAD(P)-bd_dom_sf"/>
</dbReference>
<dbReference type="InterPro" id="IPR003099">
    <property type="entry name" value="Prephen_DH"/>
</dbReference>